<protein>
    <submittedName>
        <fullName evidence="8">FAD dependent oxidoreductase</fullName>
    </submittedName>
</protein>
<keyword evidence="6" id="KW-0560">Oxidoreductase</keyword>
<comment type="similarity">
    <text evidence="3">Belongs to the DAMOX/DASOX family.</text>
</comment>
<accession>A0A2G9U1G8</accession>
<dbReference type="GO" id="GO:0019478">
    <property type="term" value="P:D-amino acid catabolic process"/>
    <property type="evidence" value="ECO:0007669"/>
    <property type="project" value="TreeGrafter"/>
</dbReference>
<keyword evidence="5" id="KW-0274">FAD</keyword>
<comment type="subcellular location">
    <subcellularLocation>
        <location evidence="2">Peroxisome matrix</location>
    </subcellularLocation>
</comment>
<evidence type="ECO:0000256" key="5">
    <source>
        <dbReference type="ARBA" id="ARBA00022827"/>
    </source>
</evidence>
<evidence type="ECO:0000256" key="4">
    <source>
        <dbReference type="ARBA" id="ARBA00022630"/>
    </source>
</evidence>
<dbReference type="Proteomes" id="UP000230423">
    <property type="component" value="Unassembled WGS sequence"/>
</dbReference>
<keyword evidence="4" id="KW-0285">Flavoprotein</keyword>
<evidence type="ECO:0000256" key="2">
    <source>
        <dbReference type="ARBA" id="ARBA00004253"/>
    </source>
</evidence>
<reference evidence="8 9" key="1">
    <citation type="submission" date="2015-09" db="EMBL/GenBank/DDBJ databases">
        <title>Draft genome of the parasitic nematode Teladorsagia circumcincta isolate WARC Sus (inbred).</title>
        <authorList>
            <person name="Mitreva M."/>
        </authorList>
    </citation>
    <scope>NUCLEOTIDE SEQUENCE [LARGE SCALE GENOMIC DNA]</scope>
    <source>
        <strain evidence="8 9">S</strain>
    </source>
</reference>
<dbReference type="EMBL" id="KZ350256">
    <property type="protein sequence ID" value="PIO64073.1"/>
    <property type="molecule type" value="Genomic_DNA"/>
</dbReference>
<sequence>MYKKEVSLRIITAVEQFFANSCEAGSNGQRQHSTAQMESSCCSKVVVIAEKFSPHLTSDIAAGLIEPYLSGKDTETINRWCKETMQHVRAYMEREPNGGAQEMSGYRFSQDPVPSWISLMDNVHILSREEIAKRHPLPQQSGAFYTTLYLQPTKYISYLTKRFLANGGKIIRRRVESLNELVSDFGCIVNCTGLEAKKLVDDKLLHPIRGQIIRVHCPAVKHFFLDDTYYVLLNCLDPARTPCRSSPGSNSSGQRLNGWIIKTKEDNIKNTKDKQTQK</sequence>
<dbReference type="SUPFAM" id="SSF51971">
    <property type="entry name" value="Nucleotide-binding domain"/>
    <property type="match status" value="1"/>
</dbReference>
<evidence type="ECO:0000256" key="3">
    <source>
        <dbReference type="ARBA" id="ARBA00006730"/>
    </source>
</evidence>
<evidence type="ECO:0000313" key="9">
    <source>
        <dbReference type="Proteomes" id="UP000230423"/>
    </source>
</evidence>
<comment type="cofactor">
    <cofactor evidence="1">
        <name>FAD</name>
        <dbReference type="ChEBI" id="CHEBI:57692"/>
    </cofactor>
</comment>
<dbReference type="GO" id="GO:0005782">
    <property type="term" value="C:peroxisomal matrix"/>
    <property type="evidence" value="ECO:0007669"/>
    <property type="project" value="UniProtKB-SubCell"/>
</dbReference>
<dbReference type="OrthoDB" id="2015447at2759"/>
<evidence type="ECO:0000313" key="8">
    <source>
        <dbReference type="EMBL" id="PIO64073.1"/>
    </source>
</evidence>
<dbReference type="PANTHER" id="PTHR11530:SF11">
    <property type="entry name" value="D-ASPARTATE OXIDASE"/>
    <property type="match status" value="1"/>
</dbReference>
<dbReference type="GO" id="GO:0003884">
    <property type="term" value="F:D-amino-acid oxidase activity"/>
    <property type="evidence" value="ECO:0007669"/>
    <property type="project" value="InterPro"/>
</dbReference>
<dbReference type="InterPro" id="IPR023209">
    <property type="entry name" value="DAO"/>
</dbReference>
<dbReference type="Gene3D" id="3.40.50.720">
    <property type="entry name" value="NAD(P)-binding Rossmann-like Domain"/>
    <property type="match status" value="2"/>
</dbReference>
<feature type="domain" description="FAD dependent oxidoreductase" evidence="7">
    <location>
        <begin position="44"/>
        <end position="219"/>
    </location>
</feature>
<gene>
    <name evidence="8" type="ORF">TELCIR_14310</name>
</gene>
<dbReference type="PANTHER" id="PTHR11530">
    <property type="entry name" value="D-AMINO ACID OXIDASE"/>
    <property type="match status" value="1"/>
</dbReference>
<evidence type="ECO:0000256" key="1">
    <source>
        <dbReference type="ARBA" id="ARBA00001974"/>
    </source>
</evidence>
<name>A0A2G9U1G8_TELCI</name>
<keyword evidence="9" id="KW-1185">Reference proteome</keyword>
<evidence type="ECO:0000259" key="7">
    <source>
        <dbReference type="Pfam" id="PF01266"/>
    </source>
</evidence>
<organism evidence="8 9">
    <name type="scientific">Teladorsagia circumcincta</name>
    <name type="common">Brown stomach worm</name>
    <name type="synonym">Ostertagia circumcincta</name>
    <dbReference type="NCBI Taxonomy" id="45464"/>
    <lineage>
        <taxon>Eukaryota</taxon>
        <taxon>Metazoa</taxon>
        <taxon>Ecdysozoa</taxon>
        <taxon>Nematoda</taxon>
        <taxon>Chromadorea</taxon>
        <taxon>Rhabditida</taxon>
        <taxon>Rhabditina</taxon>
        <taxon>Rhabditomorpha</taxon>
        <taxon>Strongyloidea</taxon>
        <taxon>Trichostrongylidae</taxon>
        <taxon>Teladorsagia</taxon>
    </lineage>
</organism>
<dbReference type="InterPro" id="IPR006076">
    <property type="entry name" value="FAD-dep_OxRdtase"/>
</dbReference>
<dbReference type="GO" id="GO:0071949">
    <property type="term" value="F:FAD binding"/>
    <property type="evidence" value="ECO:0007669"/>
    <property type="project" value="InterPro"/>
</dbReference>
<dbReference type="Pfam" id="PF01266">
    <property type="entry name" value="DAO"/>
    <property type="match status" value="1"/>
</dbReference>
<evidence type="ECO:0000256" key="6">
    <source>
        <dbReference type="ARBA" id="ARBA00023002"/>
    </source>
</evidence>
<dbReference type="AlphaFoldDB" id="A0A2G9U1G8"/>
<proteinExistence type="inferred from homology"/>